<dbReference type="EMBL" id="JACEIK010000681">
    <property type="protein sequence ID" value="MCD7460839.1"/>
    <property type="molecule type" value="Genomic_DNA"/>
</dbReference>
<gene>
    <name evidence="1" type="ORF">HAX54_044571</name>
</gene>
<comment type="caution">
    <text evidence="1">The sequence shown here is derived from an EMBL/GenBank/DDBJ whole genome shotgun (WGS) entry which is preliminary data.</text>
</comment>
<organism evidence="1 2">
    <name type="scientific">Datura stramonium</name>
    <name type="common">Jimsonweed</name>
    <name type="synonym">Common thornapple</name>
    <dbReference type="NCBI Taxonomy" id="4076"/>
    <lineage>
        <taxon>Eukaryota</taxon>
        <taxon>Viridiplantae</taxon>
        <taxon>Streptophyta</taxon>
        <taxon>Embryophyta</taxon>
        <taxon>Tracheophyta</taxon>
        <taxon>Spermatophyta</taxon>
        <taxon>Magnoliopsida</taxon>
        <taxon>eudicotyledons</taxon>
        <taxon>Gunneridae</taxon>
        <taxon>Pentapetalae</taxon>
        <taxon>asterids</taxon>
        <taxon>lamiids</taxon>
        <taxon>Solanales</taxon>
        <taxon>Solanaceae</taxon>
        <taxon>Solanoideae</taxon>
        <taxon>Datureae</taxon>
        <taxon>Datura</taxon>
    </lineage>
</organism>
<accession>A0ABS8SQR8</accession>
<sequence length="105" mass="11471">MAASVAVVNGHSGRSEKLKSDVADVRLFSGFLAGSSDLLTGSGKYCCEKKRNKQTDESLRQGGGNVCSALRKESICRRKEVVEEFNGASTHQRELEKSWDEAFEA</sequence>
<proteinExistence type="predicted"/>
<evidence type="ECO:0000313" key="2">
    <source>
        <dbReference type="Proteomes" id="UP000823775"/>
    </source>
</evidence>
<reference evidence="1 2" key="1">
    <citation type="journal article" date="2021" name="BMC Genomics">
        <title>Datura genome reveals duplications of psychoactive alkaloid biosynthetic genes and high mutation rate following tissue culture.</title>
        <authorList>
            <person name="Rajewski A."/>
            <person name="Carter-House D."/>
            <person name="Stajich J."/>
            <person name="Litt A."/>
        </authorList>
    </citation>
    <scope>NUCLEOTIDE SEQUENCE [LARGE SCALE GENOMIC DNA]</scope>
    <source>
        <strain evidence="1">AR-01</strain>
    </source>
</reference>
<dbReference type="Proteomes" id="UP000823775">
    <property type="component" value="Unassembled WGS sequence"/>
</dbReference>
<evidence type="ECO:0000313" key="1">
    <source>
        <dbReference type="EMBL" id="MCD7460839.1"/>
    </source>
</evidence>
<keyword evidence="2" id="KW-1185">Reference proteome</keyword>
<protein>
    <submittedName>
        <fullName evidence="1">Uncharacterized protein</fullName>
    </submittedName>
</protein>
<name>A0ABS8SQR8_DATST</name>